<dbReference type="InterPro" id="IPR032821">
    <property type="entry name" value="PKS_assoc"/>
</dbReference>
<dbReference type="STRING" id="553510.B1H19_36165"/>
<proteinExistence type="inferred from homology"/>
<keyword evidence="4" id="KW-0808">Transferase</keyword>
<feature type="compositionally biased region" description="Polar residues" evidence="5">
    <location>
        <begin position="1592"/>
        <end position="1608"/>
    </location>
</feature>
<dbReference type="FunFam" id="3.40.50.720:FF:000084">
    <property type="entry name" value="Short-chain dehydrogenase reductase"/>
    <property type="match status" value="1"/>
</dbReference>
<dbReference type="KEGG" id="sgv:B1H19_36165"/>
<dbReference type="Pfam" id="PF02801">
    <property type="entry name" value="Ketoacyl-synt_C"/>
    <property type="match status" value="1"/>
</dbReference>
<name>A0A1V0U180_9ACTN</name>
<evidence type="ECO:0000313" key="7">
    <source>
        <dbReference type="EMBL" id="ARF58897.1"/>
    </source>
</evidence>
<keyword evidence="1" id="KW-0596">Phosphopantetheine</keyword>
<dbReference type="Pfam" id="PF00109">
    <property type="entry name" value="ketoacyl-synt"/>
    <property type="match status" value="3"/>
</dbReference>
<dbReference type="InterPro" id="IPR014030">
    <property type="entry name" value="Ketoacyl_synth_N"/>
</dbReference>
<dbReference type="PROSITE" id="PS52004">
    <property type="entry name" value="KS3_2"/>
    <property type="match status" value="1"/>
</dbReference>
<dbReference type="SMART" id="SM00825">
    <property type="entry name" value="PKS_KS"/>
    <property type="match status" value="1"/>
</dbReference>
<reference evidence="7 8" key="1">
    <citation type="submission" date="2017-04" db="EMBL/GenBank/DDBJ databases">
        <title>Complete Genome Sequence of Streptomyces gilvosporeus F607, a Capable Producer of Natamycin.</title>
        <authorList>
            <person name="Zong G."/>
            <person name="Zhong C."/>
            <person name="Fu J."/>
            <person name="Qin R."/>
            <person name="Cao G."/>
        </authorList>
    </citation>
    <scope>NUCLEOTIDE SEQUENCE [LARGE SCALE GENOMIC DNA]</scope>
    <source>
        <strain evidence="7 8">F607</strain>
    </source>
</reference>
<organism evidence="7 8">
    <name type="scientific">Streptomyces gilvosporeus</name>
    <dbReference type="NCBI Taxonomy" id="553510"/>
    <lineage>
        <taxon>Bacteria</taxon>
        <taxon>Bacillati</taxon>
        <taxon>Actinomycetota</taxon>
        <taxon>Actinomycetes</taxon>
        <taxon>Kitasatosporales</taxon>
        <taxon>Streptomycetaceae</taxon>
        <taxon>Streptomyces</taxon>
    </lineage>
</organism>
<dbReference type="InterPro" id="IPR057326">
    <property type="entry name" value="KR_dom"/>
</dbReference>
<feature type="compositionally biased region" description="Pro residues" evidence="5">
    <location>
        <begin position="1677"/>
        <end position="1691"/>
    </location>
</feature>
<dbReference type="PRINTS" id="PR00080">
    <property type="entry name" value="SDRFAMILY"/>
</dbReference>
<dbReference type="OrthoDB" id="4490964at2"/>
<feature type="compositionally biased region" description="Low complexity" evidence="5">
    <location>
        <begin position="283"/>
        <end position="311"/>
    </location>
</feature>
<dbReference type="InterPro" id="IPR013968">
    <property type="entry name" value="PKS_KR"/>
</dbReference>
<keyword evidence="8" id="KW-1185">Reference proteome</keyword>
<evidence type="ECO:0000256" key="2">
    <source>
        <dbReference type="ARBA" id="ARBA00022553"/>
    </source>
</evidence>
<dbReference type="InterPro" id="IPR036291">
    <property type="entry name" value="NAD(P)-bd_dom_sf"/>
</dbReference>
<dbReference type="GO" id="GO:0016491">
    <property type="term" value="F:oxidoreductase activity"/>
    <property type="evidence" value="ECO:0007669"/>
    <property type="project" value="UniProtKB-KW"/>
</dbReference>
<evidence type="ECO:0000256" key="3">
    <source>
        <dbReference type="ARBA" id="ARBA00023002"/>
    </source>
</evidence>
<dbReference type="Pfam" id="PF16197">
    <property type="entry name" value="KAsynt_C_assoc"/>
    <property type="match status" value="1"/>
</dbReference>
<feature type="domain" description="Ketosynthase family 3 (KS3)" evidence="6">
    <location>
        <begin position="318"/>
        <end position="757"/>
    </location>
</feature>
<dbReference type="GO" id="GO:0006633">
    <property type="term" value="P:fatty acid biosynthetic process"/>
    <property type="evidence" value="ECO:0007669"/>
    <property type="project" value="TreeGrafter"/>
</dbReference>
<dbReference type="RefSeq" id="WP_083109089.1">
    <property type="nucleotide sequence ID" value="NZ_CP020569.1"/>
</dbReference>
<dbReference type="InterPro" id="IPR020841">
    <property type="entry name" value="PKS_Beta-ketoAc_synthase_dom"/>
</dbReference>
<feature type="compositionally biased region" description="Basic and acidic residues" evidence="5">
    <location>
        <begin position="273"/>
        <end position="282"/>
    </location>
</feature>
<sequence>MNGSPMADLSGKVVLVTGGVRGTGRAISHAFAAHGAHVIANYFHGRDEAPGLLEEIRASGGSAEVLRASVAKADHVRRMFATIAERHGGLDILVHNAGAGRLGLVDELTDADWQRAWDTDLHGARWCAQHAAPLMERRGGGAIVNVSSIGANLVLHQYSACAGAKAAVEALTRYLAVEYAPRNIRVNAATPGVLDSQVVRNFPNAEILMSRVRDATPLGHRLGRQEEFAELVVFLASPQASWVTGQIVMADGGMSLCASLLSADSPEPSAASEDERTLRPEHATATAAARPSAPAATPASAHARTPASASAPVAADPGALIAVVGTGVVTPGANTPEELWRALEGERNTFGRPNRYDATSFYSPDPDAEDRSYTRESGFITGFEPHPELRAELDADRVASRESTTLWLRHSLYHALCGVRRRPQDRWFAAFGYTADGSQDLEEHLVLAGYARRFSDALDGTPLAAKVLRSLANRYDLGNAVPFACLPHRIGRNAVSGILPEDTELVMVDTACSSSLYSIDLGIKALREGTSDIAVCGGAFAYSARNLVLFSKLQGLSRTGEVRSFDRGASGVLFSDGAGALVLKRLERAREDGDDVLGVIGAVGLSCDGSGKAIYAPNEEGQRFALRRAYEQGRVDPAAVAWVIAHSTGTPAGDKAELASLHKVAGAGPPALLSSNKAIVGHTGWAAGTVSVIEAIAGLRHGLVPAQRYLTDPIPALEGSRFTPPTERAPLPGSRPRTVAVSAFGFGGTNGHLLLRDDASDCPAGLEQAPATDDGIVIVAGSADVPGAPETERLSAWLRGQAPAPDPGFGDDYPIPGFREVPLPPATLRNMDRTQIMTLRAFTRLDERVQAACRRLHDTTGVVVGHMGPTRRAVHYALRCYLGDLERSLSEDLAADPQIRSTLEAIGKEVRSLVPASTEDSFPGIMPNVIAARLASRMDLHGLNITVDTGPDAGLTALRTAERYLRHGNLDLAVVAGANGNSTPELRAVLDGSDDHDGLTLAEGTFLLVLARESTARAEQLPVLARIRTDMAPGDPDTRPQQLRPLSCSGRTYLGADGVLAALACTVQGSGTFTITSSAPRGPRVRLDVGDTPPDAASGHRDAAAAARPTVERVEVRLAPAPPRELRPCLPALPPHTLLLAGDSAVLDACDIPDGVVTVTAPSSAAGDEARLPDPDTLARLLPGAGVPIHHVRVIAQVAANTAEPPDLSAVNRLRTLHDLAFLAAQRWADDSPASYAVLLLDAVRDGVPHPATGVFTGLVKSLAREEPRALSLAVLTESPDLTQGLELLAAETGREQRLAVSIHDVRGRSAPQLVEAPVAERPAGRLPLGRDSVVVATGGSRGLTARVLEALAARAAPTVYVLGRQEPAPRADIGTRAAFLTTARRDHPDWSVARLSAEYDRLAAAAQARDTLDRLARHCGPDRVHHLVCDITDPDAVRAAIDQVHASHPRVDLLLNAAGLHNGGTVGRVTLDRMRRVRDTKLLGYLHLRAAFAGRAPRRWFDFGSLLAVLGWPGEADYCSGNDLLAAAARRNHRFGERNETSLGWSLWDESGFAAVPVTRDLLRSQALLTGIGDEEGTTTFLAELADPTPSRKSPTSVPRSATCSATPGSPPGGRRRRLSRPGPPSSRPGRGRRVPSRPPTRRAVSAGARHRHRTAGCATTGCADCRPCRDRSSPSWPPSTSPATIRPPR</sequence>
<dbReference type="Gene3D" id="3.40.50.720">
    <property type="entry name" value="NAD(P)-binding Rossmann-like Domain"/>
    <property type="match status" value="2"/>
</dbReference>
<dbReference type="EMBL" id="CP020569">
    <property type="protein sequence ID" value="ARF58897.1"/>
    <property type="molecule type" value="Genomic_DNA"/>
</dbReference>
<dbReference type="PANTHER" id="PTHR43775">
    <property type="entry name" value="FATTY ACID SYNTHASE"/>
    <property type="match status" value="1"/>
</dbReference>
<protein>
    <recommendedName>
        <fullName evidence="6">Ketosynthase family 3 (KS3) domain-containing protein</fullName>
    </recommendedName>
</protein>
<dbReference type="Pfam" id="PF08659">
    <property type="entry name" value="KR"/>
    <property type="match status" value="1"/>
</dbReference>
<keyword evidence="3" id="KW-0560">Oxidoreductase</keyword>
<gene>
    <name evidence="7" type="ORF">B1H19_36165</name>
</gene>
<dbReference type="PRINTS" id="PR00081">
    <property type="entry name" value="GDHRDH"/>
</dbReference>
<dbReference type="InterPro" id="IPR014031">
    <property type="entry name" value="Ketoacyl_synth_C"/>
</dbReference>
<evidence type="ECO:0000256" key="4">
    <source>
        <dbReference type="RuleBase" id="RU003694"/>
    </source>
</evidence>
<evidence type="ECO:0000256" key="5">
    <source>
        <dbReference type="SAM" id="MobiDB-lite"/>
    </source>
</evidence>
<feature type="region of interest" description="Disordered" evidence="5">
    <location>
        <begin position="1585"/>
        <end position="1691"/>
    </location>
</feature>
<dbReference type="CDD" id="cd00833">
    <property type="entry name" value="PKS"/>
    <property type="match status" value="1"/>
</dbReference>
<dbReference type="Proteomes" id="UP000192726">
    <property type="component" value="Chromosome"/>
</dbReference>
<dbReference type="InterPro" id="IPR050091">
    <property type="entry name" value="PKS_NRPS_Biosynth_Enz"/>
</dbReference>
<dbReference type="PANTHER" id="PTHR43775:SF37">
    <property type="entry name" value="SI:DKEY-61P9.11"/>
    <property type="match status" value="1"/>
</dbReference>
<keyword evidence="2" id="KW-0597">Phosphoprotein</keyword>
<evidence type="ECO:0000313" key="8">
    <source>
        <dbReference type="Proteomes" id="UP000192726"/>
    </source>
</evidence>
<dbReference type="SMART" id="SM00822">
    <property type="entry name" value="PKS_KR"/>
    <property type="match status" value="1"/>
</dbReference>
<feature type="region of interest" description="Disordered" evidence="5">
    <location>
        <begin position="263"/>
        <end position="311"/>
    </location>
</feature>
<evidence type="ECO:0000259" key="6">
    <source>
        <dbReference type="PROSITE" id="PS52004"/>
    </source>
</evidence>
<dbReference type="Pfam" id="PF13561">
    <property type="entry name" value="adh_short_C2"/>
    <property type="match status" value="1"/>
</dbReference>
<dbReference type="InterPro" id="IPR016039">
    <property type="entry name" value="Thiolase-like"/>
</dbReference>
<dbReference type="Gene3D" id="3.40.47.10">
    <property type="match status" value="2"/>
</dbReference>
<accession>A0A1V0U180</accession>
<evidence type="ECO:0000256" key="1">
    <source>
        <dbReference type="ARBA" id="ARBA00022450"/>
    </source>
</evidence>
<dbReference type="SUPFAM" id="SSF53901">
    <property type="entry name" value="Thiolase-like"/>
    <property type="match status" value="3"/>
</dbReference>
<dbReference type="SUPFAM" id="SSF51735">
    <property type="entry name" value="NAD(P)-binding Rossmann-fold domains"/>
    <property type="match status" value="2"/>
</dbReference>
<dbReference type="InterPro" id="IPR002347">
    <property type="entry name" value="SDR_fam"/>
</dbReference>
<comment type="similarity">
    <text evidence="4">Belongs to the thiolase-like superfamily. Beta-ketoacyl-ACP synthases family.</text>
</comment>
<dbReference type="GO" id="GO:0004312">
    <property type="term" value="F:fatty acid synthase activity"/>
    <property type="evidence" value="ECO:0007669"/>
    <property type="project" value="TreeGrafter"/>
</dbReference>